<dbReference type="InterPro" id="IPR050260">
    <property type="entry name" value="FAD-bd_OxRdtase"/>
</dbReference>
<dbReference type="Gene3D" id="3.40.250.10">
    <property type="entry name" value="Rhodanese-like domain"/>
    <property type="match status" value="1"/>
</dbReference>
<dbReference type="PANTHER" id="PTHR43429:SF1">
    <property type="entry name" value="NAD(P)H SULFUR OXIDOREDUCTASE (COA-DEPENDENT)"/>
    <property type="match status" value="1"/>
</dbReference>
<dbReference type="InterPro" id="IPR036188">
    <property type="entry name" value="FAD/NAD-bd_sf"/>
</dbReference>
<dbReference type="PROSITE" id="PS50206">
    <property type="entry name" value="RHODANESE_3"/>
    <property type="match status" value="1"/>
</dbReference>
<reference evidence="8" key="1">
    <citation type="submission" date="2021-01" db="EMBL/GenBank/DDBJ databases">
        <authorList>
            <person name="Corre E."/>
            <person name="Pelletier E."/>
            <person name="Niang G."/>
            <person name="Scheremetjew M."/>
            <person name="Finn R."/>
            <person name="Kale V."/>
            <person name="Holt S."/>
            <person name="Cochrane G."/>
            <person name="Meng A."/>
            <person name="Brown T."/>
            <person name="Cohen L."/>
        </authorList>
    </citation>
    <scope>NUCLEOTIDE SEQUENCE</scope>
    <source>
        <strain evidence="8">CCCM811</strain>
    </source>
</reference>
<comment type="similarity">
    <text evidence="2">Belongs to the class-III pyridine nucleotide-disulfide oxidoreductase family.</text>
</comment>
<dbReference type="GO" id="GO:0016491">
    <property type="term" value="F:oxidoreductase activity"/>
    <property type="evidence" value="ECO:0007669"/>
    <property type="project" value="UniProtKB-KW"/>
</dbReference>
<dbReference type="PRINTS" id="PR00368">
    <property type="entry name" value="FADPNR"/>
</dbReference>
<proteinExistence type="inferred from homology"/>
<evidence type="ECO:0000256" key="3">
    <source>
        <dbReference type="ARBA" id="ARBA00022630"/>
    </source>
</evidence>
<dbReference type="SMART" id="SM00450">
    <property type="entry name" value="RHOD"/>
    <property type="match status" value="1"/>
</dbReference>
<comment type="cofactor">
    <cofactor evidence="1">
        <name>FAD</name>
        <dbReference type="ChEBI" id="CHEBI:57692"/>
    </cofactor>
</comment>
<keyword evidence="4" id="KW-0274">FAD</keyword>
<keyword evidence="6" id="KW-0676">Redox-active center</keyword>
<evidence type="ECO:0000259" key="7">
    <source>
        <dbReference type="PROSITE" id="PS50206"/>
    </source>
</evidence>
<dbReference type="AlphaFoldDB" id="A0A7S3YEZ7"/>
<evidence type="ECO:0000256" key="6">
    <source>
        <dbReference type="ARBA" id="ARBA00023284"/>
    </source>
</evidence>
<dbReference type="InterPro" id="IPR001763">
    <property type="entry name" value="Rhodanese-like_dom"/>
</dbReference>
<dbReference type="Pfam" id="PF00581">
    <property type="entry name" value="Rhodanese"/>
    <property type="match status" value="1"/>
</dbReference>
<accession>A0A7S3YEZ7</accession>
<dbReference type="SUPFAM" id="SSF52821">
    <property type="entry name" value="Rhodanese/Cell cycle control phosphatase"/>
    <property type="match status" value="1"/>
</dbReference>
<protein>
    <recommendedName>
        <fullName evidence="7">Rhodanese domain-containing protein</fullName>
    </recommendedName>
</protein>
<dbReference type="EMBL" id="HBIV01005271">
    <property type="protein sequence ID" value="CAE0649630.1"/>
    <property type="molecule type" value="Transcribed_RNA"/>
</dbReference>
<sequence>MSTKARPDNDGEKKTKKEKILIIGGVAGGAAAAARARRMSETAEIVMVDRGPYVSFASCALAYYVGDVIKDERKMLVASPQKFRGRFEIEVRVRSEALSIDTKKKMVEIKNLQTGATYSESYDALLLAPGASPFRPPIPGIDAPGVFCLRSIPDSRHVRDWIEKNNVKHATVVGGGFIGLESAENLRRRGINVTLIEGGDHVMGPIDGEMLYRVNNKIKEEGVEMIVGDILTEIRYEEEEGEGSDAKAKRHLPLKLRTRKGIHIDTDLVIMSVGIRPETKLAKMAGVALGKRGGILIDDQCRTNVDSVWACGDACETKNWISGEYGILALAGPASRQGRIAADSMILGDKSKLRYRGSQGTFVCGAFGFTIAGTGINEATAKRLGIAYDSVTTHPAQHVSYYPGAKMMDLKVLFDPTDEGRILGAQCVGEEGAERRIDIIAAFIQKRGTVFDLEEAELCYAPQYGAARDPVDMVGFVAANSIRGDSPLAHWDQLEKGVPLIDVREIHEYTKGSAPGAINIPLNTLRERLGEVMKIVDAADEKKNTPGAEKRRRVYVTCHVGQRGHYATRALRLNGFDARNVSGGYRSYMAYQQQENNKKKQHPEPGTCGVES</sequence>
<dbReference type="Pfam" id="PF07992">
    <property type="entry name" value="Pyr_redox_2"/>
    <property type="match status" value="1"/>
</dbReference>
<feature type="domain" description="Rhodanese" evidence="7">
    <location>
        <begin position="494"/>
        <end position="597"/>
    </location>
</feature>
<name>A0A7S3YEZ7_9EUKA</name>
<evidence type="ECO:0000256" key="1">
    <source>
        <dbReference type="ARBA" id="ARBA00001974"/>
    </source>
</evidence>
<dbReference type="SUPFAM" id="SSF51905">
    <property type="entry name" value="FAD/NAD(P)-binding domain"/>
    <property type="match status" value="2"/>
</dbReference>
<organism evidence="8">
    <name type="scientific">Lotharella globosa</name>
    <dbReference type="NCBI Taxonomy" id="91324"/>
    <lineage>
        <taxon>Eukaryota</taxon>
        <taxon>Sar</taxon>
        <taxon>Rhizaria</taxon>
        <taxon>Cercozoa</taxon>
        <taxon>Chlorarachniophyceae</taxon>
        <taxon>Lotharella</taxon>
    </lineage>
</organism>
<keyword evidence="5" id="KW-0560">Oxidoreductase</keyword>
<dbReference type="SUPFAM" id="SSF55424">
    <property type="entry name" value="FAD/NAD-linked reductases, dimerisation (C-terminal) domain"/>
    <property type="match status" value="1"/>
</dbReference>
<dbReference type="InterPro" id="IPR004099">
    <property type="entry name" value="Pyr_nucl-diS_OxRdtase_dimer"/>
</dbReference>
<dbReference type="Pfam" id="PF02852">
    <property type="entry name" value="Pyr_redox_dim"/>
    <property type="match status" value="1"/>
</dbReference>
<dbReference type="InterPro" id="IPR023753">
    <property type="entry name" value="FAD/NAD-binding_dom"/>
</dbReference>
<keyword evidence="3" id="KW-0285">Flavoprotein</keyword>
<dbReference type="InterPro" id="IPR036873">
    <property type="entry name" value="Rhodanese-like_dom_sf"/>
</dbReference>
<evidence type="ECO:0000313" key="8">
    <source>
        <dbReference type="EMBL" id="CAE0649630.1"/>
    </source>
</evidence>
<dbReference type="PANTHER" id="PTHR43429">
    <property type="entry name" value="PYRIDINE NUCLEOTIDE-DISULFIDE OXIDOREDUCTASE DOMAIN-CONTAINING"/>
    <property type="match status" value="1"/>
</dbReference>
<dbReference type="Gene3D" id="3.50.50.60">
    <property type="entry name" value="FAD/NAD(P)-binding domain"/>
    <property type="match status" value="2"/>
</dbReference>
<evidence type="ECO:0000256" key="5">
    <source>
        <dbReference type="ARBA" id="ARBA00023002"/>
    </source>
</evidence>
<dbReference type="PRINTS" id="PR00411">
    <property type="entry name" value="PNDRDTASEI"/>
</dbReference>
<dbReference type="InterPro" id="IPR016156">
    <property type="entry name" value="FAD/NAD-linked_Rdtase_dimer_sf"/>
</dbReference>
<evidence type="ECO:0000256" key="4">
    <source>
        <dbReference type="ARBA" id="ARBA00022827"/>
    </source>
</evidence>
<gene>
    <name evidence="8" type="ORF">LGLO00237_LOCUS3773</name>
</gene>
<evidence type="ECO:0000256" key="2">
    <source>
        <dbReference type="ARBA" id="ARBA00009130"/>
    </source>
</evidence>